<dbReference type="AlphaFoldDB" id="A0A402D0R6"/>
<dbReference type="EMBL" id="AP025739">
    <property type="protein sequence ID" value="BDI33516.1"/>
    <property type="molecule type" value="Genomic_DNA"/>
</dbReference>
<reference evidence="1 2" key="1">
    <citation type="journal article" date="2019" name="Int. J. Syst. Evol. Microbiol.">
        <title>Capsulimonas corticalis gen. nov., sp. nov., an aerobic capsulated bacterium, of a novel bacterial order, Capsulimonadales ord. nov., of the class Armatimonadia of the phylum Armatimonadetes.</title>
        <authorList>
            <person name="Li J."/>
            <person name="Kudo C."/>
            <person name="Tonouchi A."/>
        </authorList>
    </citation>
    <scope>NUCLEOTIDE SEQUENCE [LARGE SCALE GENOMIC DNA]</scope>
    <source>
        <strain evidence="1 2">AX-7</strain>
    </source>
</reference>
<accession>A0A402D0R6</accession>
<protein>
    <submittedName>
        <fullName evidence="1">Uncharacterized protein</fullName>
    </submittedName>
</protein>
<dbReference type="KEGG" id="ccot:CCAX7_55670"/>
<organism evidence="1 2">
    <name type="scientific">Capsulimonas corticalis</name>
    <dbReference type="NCBI Taxonomy" id="2219043"/>
    <lineage>
        <taxon>Bacteria</taxon>
        <taxon>Bacillati</taxon>
        <taxon>Armatimonadota</taxon>
        <taxon>Armatimonadia</taxon>
        <taxon>Capsulimonadales</taxon>
        <taxon>Capsulimonadaceae</taxon>
        <taxon>Capsulimonas</taxon>
    </lineage>
</organism>
<evidence type="ECO:0000313" key="1">
    <source>
        <dbReference type="EMBL" id="BDI33516.1"/>
    </source>
</evidence>
<proteinExistence type="predicted"/>
<gene>
    <name evidence="1" type="ORF">CCAX7_55670</name>
</gene>
<sequence length="117" mass="13421">MSTSVTVMEASKRQLFSKGYMLAITAVIDNPYPLESEMRHVNEAMIQWLKSRKNAAWGLTFVFTASPQQETAIQLAISHLLLQDFEWKPQIDRLRDIRILLLDGVTKTSKELVVRKS</sequence>
<evidence type="ECO:0000313" key="2">
    <source>
        <dbReference type="Proteomes" id="UP000287394"/>
    </source>
</evidence>
<keyword evidence="2" id="KW-1185">Reference proteome</keyword>
<dbReference type="RefSeq" id="WP_125206162.1">
    <property type="nucleotide sequence ID" value="NZ_AP025739.1"/>
</dbReference>
<name>A0A402D0R6_9BACT</name>
<dbReference type="Proteomes" id="UP000287394">
    <property type="component" value="Chromosome"/>
</dbReference>